<dbReference type="AlphaFoldDB" id="F8N7R7"/>
<protein>
    <recommendedName>
        <fullName evidence="4">Transposase IS200-like domain-containing protein</fullName>
    </recommendedName>
</protein>
<sequence length="339" mass="38573">MTDHTDRQHNPFAGEKKPSMLRRSSGNDYHARRMYMITITTANRIPWFGRVVGSTSAPSASKDYPHIELTPLGHAVAHCWYDIHSFHPQIEVILLQMMPDHLHGILFVTEEMSLHLGRAINSFKAGCNKAFRQIILHEDRPAFNKDLNPDNQGRSQLLWSKGYNDRILYQQGQLNRWKNYLHTNPYRLLIKREHPEMFKVQRSLVYGNTSFSAIGNRFLINYPDKKALKCSRSMTPGGIENLRQACLRDAACGTVFISPAISPGEKTIMRALVNGGFPVVFLQENGLTELAKSGGKRFELCAAGRLLILSPWEHHNERQTIKRSQCLELNELAQTLAAL</sequence>
<evidence type="ECO:0000313" key="2">
    <source>
        <dbReference type="EMBL" id="EGN56422.1"/>
    </source>
</evidence>
<dbReference type="GO" id="GO:0006313">
    <property type="term" value="P:DNA transposition"/>
    <property type="evidence" value="ECO:0007669"/>
    <property type="project" value="InterPro"/>
</dbReference>
<dbReference type="HOGENOM" id="CLU_756180_0_0_10"/>
<dbReference type="InterPro" id="IPR052715">
    <property type="entry name" value="RAYT_transposase"/>
</dbReference>
<evidence type="ECO:0008006" key="4">
    <source>
        <dbReference type="Google" id="ProtNLM"/>
    </source>
</evidence>
<dbReference type="InterPro" id="IPR036515">
    <property type="entry name" value="Transposase_17_sf"/>
</dbReference>
<proteinExistence type="predicted"/>
<dbReference type="GO" id="GO:0004803">
    <property type="term" value="F:transposase activity"/>
    <property type="evidence" value="ECO:0007669"/>
    <property type="project" value="InterPro"/>
</dbReference>
<keyword evidence="3" id="KW-1185">Reference proteome</keyword>
<dbReference type="OrthoDB" id="1065873at2"/>
<dbReference type="EMBL" id="GL945017">
    <property type="protein sequence ID" value="EGN56422.1"/>
    <property type="molecule type" value="Genomic_DNA"/>
</dbReference>
<name>F8N7R7_9BACT</name>
<evidence type="ECO:0000313" key="3">
    <source>
        <dbReference type="Proteomes" id="UP000002772"/>
    </source>
</evidence>
<feature type="compositionally biased region" description="Basic and acidic residues" evidence="1">
    <location>
        <begin position="1"/>
        <end position="18"/>
    </location>
</feature>
<evidence type="ECO:0000256" key="1">
    <source>
        <dbReference type="SAM" id="MobiDB-lite"/>
    </source>
</evidence>
<reference evidence="3" key="1">
    <citation type="journal article" date="2011" name="Stand. Genomic Sci.">
        <title>Non-contiguous finished genome sequence of the opportunistic oral pathogen Prevotella multisaccharivorax type strain (PPPA20).</title>
        <authorList>
            <person name="Pati A."/>
            <person name="Gronow S."/>
            <person name="Lu M."/>
            <person name="Lapidus A."/>
            <person name="Nolan M."/>
            <person name="Lucas S."/>
            <person name="Hammon N."/>
            <person name="Deshpande S."/>
            <person name="Cheng J.F."/>
            <person name="Tapia R."/>
            <person name="Han C."/>
            <person name="Goodwin L."/>
            <person name="Pitluck S."/>
            <person name="Liolios K."/>
            <person name="Pagani I."/>
            <person name="Mavromatis K."/>
            <person name="Mikhailova N."/>
            <person name="Huntemann M."/>
            <person name="Chen A."/>
            <person name="Palaniappan K."/>
            <person name="Land M."/>
            <person name="Hauser L."/>
            <person name="Detter J.C."/>
            <person name="Brambilla E.M."/>
            <person name="Rohde M."/>
            <person name="Goker M."/>
            <person name="Woyke T."/>
            <person name="Bristow J."/>
            <person name="Eisen J.A."/>
            <person name="Markowitz V."/>
            <person name="Hugenholtz P."/>
            <person name="Kyrpides N.C."/>
            <person name="Klenk H.P."/>
            <person name="Ivanova N."/>
        </authorList>
    </citation>
    <scope>NUCLEOTIDE SEQUENCE [LARGE SCALE GENOMIC DNA]</scope>
    <source>
        <strain evidence="3">DSM 17128</strain>
    </source>
</reference>
<feature type="region of interest" description="Disordered" evidence="1">
    <location>
        <begin position="1"/>
        <end position="25"/>
    </location>
</feature>
<dbReference type="eggNOG" id="COG1943">
    <property type="taxonomic scope" value="Bacteria"/>
</dbReference>
<dbReference type="PANTHER" id="PTHR36966:SF1">
    <property type="entry name" value="REP-ASSOCIATED TYROSINE TRANSPOSASE"/>
    <property type="match status" value="1"/>
</dbReference>
<dbReference type="Proteomes" id="UP000002772">
    <property type="component" value="Unassembled WGS sequence"/>
</dbReference>
<dbReference type="SUPFAM" id="SSF143422">
    <property type="entry name" value="Transposase IS200-like"/>
    <property type="match status" value="1"/>
</dbReference>
<dbReference type="Gene3D" id="3.30.70.1290">
    <property type="entry name" value="Transposase IS200-like"/>
    <property type="match status" value="1"/>
</dbReference>
<dbReference type="RefSeq" id="WP_007573529.1">
    <property type="nucleotide sequence ID" value="NZ_BPTS01000001.1"/>
</dbReference>
<gene>
    <name evidence="2" type="ORF">Premu_0976</name>
</gene>
<accession>F8N7R7</accession>
<organism evidence="2 3">
    <name type="scientific">Hallella multisaccharivorax DSM 17128</name>
    <dbReference type="NCBI Taxonomy" id="688246"/>
    <lineage>
        <taxon>Bacteria</taxon>
        <taxon>Pseudomonadati</taxon>
        <taxon>Bacteroidota</taxon>
        <taxon>Bacteroidia</taxon>
        <taxon>Bacteroidales</taxon>
        <taxon>Prevotellaceae</taxon>
        <taxon>Hallella</taxon>
    </lineage>
</organism>
<dbReference type="STRING" id="688246.Premu_0976"/>
<dbReference type="GO" id="GO:0043565">
    <property type="term" value="F:sequence-specific DNA binding"/>
    <property type="evidence" value="ECO:0007669"/>
    <property type="project" value="TreeGrafter"/>
</dbReference>
<dbReference type="PANTHER" id="PTHR36966">
    <property type="entry name" value="REP-ASSOCIATED TYROSINE TRANSPOSASE"/>
    <property type="match status" value="1"/>
</dbReference>